<feature type="compositionally biased region" description="Basic residues" evidence="1">
    <location>
        <begin position="699"/>
        <end position="710"/>
    </location>
</feature>
<sequence>MTLQINPGPDMKILIIEFQSYKTKISMSLLERISNLDMQFLEIVKIGVHSLTKQVAQKLFNNFHKKQKKLQKFDKTCELKNNLEILDYKQKFFYIYSIQTLRIFTDFVQDQQDKLKKIQKIHIDQLDINNIVKIQIKLDKLSLKYEDYEYCLQFLKIIFSQKYPQLKQLELYLYNFDNIYQNIYFKLIKSYNNQLQQYDESFLFRNQKKNKLFRHTYQDQTINIRNIDQLYQFSKLTQEDIQEIEEISIKLQLDPINMDNYIQNIKQNYHLFVQQFKRKIRSKNVKKTVKQQLDESGFFNLNSDSQQLQINSSNDNSPFQLPLNRSQSHKLNLNSSSIKKYEKNNNNKLENSNRSIGVSLNIAKLRKSSGGSFNSLQKKNQNFSQQNSNEQNKYQNKLSNLKNKPENIFQQQTKIKSEYQQKENDDEIYDNYNQDQINIIQEKEVEESILKSFHKTHLLLIKEESIQSLKHRSQSCKKQSLKKQQFDYYFPSLKGKNQSKISQSQSSKNNSLVSSNYIEDNQESENYYLPQIMEKQENNHIIIDSPKFFKNPLNQYQNYQYYDNMNRDQKKIGQNQGDQNSIQIYDQQESSTFRNQNQNSQRQKTNPQLSPQYQFSMNNPINDNSITPCFNFGSPQLLSVDIERNAKPNEILQLGYFDQSQKNKVTTDQQDKIEIELGNQQQCQIKDFIQPVQQENKNSGKKQKLFKRRSKTQEQINEDLKVQENQQMEMSRRKSEKALFPELRNNMFPQINEDIDDFQNNSFSSKENFKEANTGYQTQQQRKNKEKEQKKSIILQNQLNSYTQQENNQQHQYPKKIRQQTLKHDTLLSSNFDWENQINKQYQTLTSFMSFNSFDNQTSDIQNQSQLQTTNYFNDYHSMPTNQNYSSFLFINGQERINYQDKQIKVENFSQIQQLKICKSDDFKWLESLEINYYNLLLTQENMMLKLEKIYQDAIKQEEILNNNKNTKTDNFYRLLSLAHEQSQQKYKQFINNNKNNIDNNNKKKQQRHSISQMQNRDNINNIHKINQQYTRKYSLICPDSFYNNDNSDTDIQQGQHQKFDQAQLVLSNVNQNDRFGEMQFVSQQF</sequence>
<evidence type="ECO:0000256" key="1">
    <source>
        <dbReference type="SAM" id="MobiDB-lite"/>
    </source>
</evidence>
<evidence type="ECO:0000313" key="3">
    <source>
        <dbReference type="Proteomes" id="UP000054937"/>
    </source>
</evidence>
<feature type="region of interest" description="Disordered" evidence="1">
    <location>
        <begin position="589"/>
        <end position="610"/>
    </location>
</feature>
<dbReference type="EMBL" id="LDAU01000104">
    <property type="protein sequence ID" value="KRX05807.1"/>
    <property type="molecule type" value="Genomic_DNA"/>
</dbReference>
<accession>A0A0V0QU43</accession>
<proteinExistence type="predicted"/>
<comment type="caution">
    <text evidence="2">The sequence shown here is derived from an EMBL/GenBank/DDBJ whole genome shotgun (WGS) entry which is preliminary data.</text>
</comment>
<protein>
    <submittedName>
        <fullName evidence="2">Uncharacterized protein</fullName>
    </submittedName>
</protein>
<gene>
    <name evidence="2" type="ORF">PPERSA_02339</name>
</gene>
<feature type="compositionally biased region" description="Low complexity" evidence="1">
    <location>
        <begin position="374"/>
        <end position="393"/>
    </location>
</feature>
<dbReference type="Proteomes" id="UP000054937">
    <property type="component" value="Unassembled WGS sequence"/>
</dbReference>
<name>A0A0V0QU43_PSEPJ</name>
<reference evidence="2 3" key="1">
    <citation type="journal article" date="2015" name="Sci. Rep.">
        <title>Genome of the facultative scuticociliatosis pathogen Pseudocohnilembus persalinus provides insight into its virulence through horizontal gene transfer.</title>
        <authorList>
            <person name="Xiong J."/>
            <person name="Wang G."/>
            <person name="Cheng J."/>
            <person name="Tian M."/>
            <person name="Pan X."/>
            <person name="Warren A."/>
            <person name="Jiang C."/>
            <person name="Yuan D."/>
            <person name="Miao W."/>
        </authorList>
    </citation>
    <scope>NUCLEOTIDE SEQUENCE [LARGE SCALE GENOMIC DNA]</scope>
    <source>
        <strain evidence="2">36N120E</strain>
    </source>
</reference>
<dbReference type="AlphaFoldDB" id="A0A0V0QU43"/>
<feature type="region of interest" description="Disordered" evidence="1">
    <location>
        <begin position="371"/>
        <end position="393"/>
    </location>
</feature>
<evidence type="ECO:0000313" key="2">
    <source>
        <dbReference type="EMBL" id="KRX05807.1"/>
    </source>
</evidence>
<dbReference type="InParanoid" id="A0A0V0QU43"/>
<organism evidence="2 3">
    <name type="scientific">Pseudocohnilembus persalinus</name>
    <name type="common">Ciliate</name>
    <dbReference type="NCBI Taxonomy" id="266149"/>
    <lineage>
        <taxon>Eukaryota</taxon>
        <taxon>Sar</taxon>
        <taxon>Alveolata</taxon>
        <taxon>Ciliophora</taxon>
        <taxon>Intramacronucleata</taxon>
        <taxon>Oligohymenophorea</taxon>
        <taxon>Scuticociliatia</taxon>
        <taxon>Philasterida</taxon>
        <taxon>Pseudocohnilembidae</taxon>
        <taxon>Pseudocohnilembus</taxon>
    </lineage>
</organism>
<keyword evidence="3" id="KW-1185">Reference proteome</keyword>
<feature type="region of interest" description="Disordered" evidence="1">
    <location>
        <begin position="693"/>
        <end position="714"/>
    </location>
</feature>
<feature type="region of interest" description="Disordered" evidence="1">
    <location>
        <begin position="771"/>
        <end position="791"/>
    </location>
</feature>